<evidence type="ECO:0000313" key="1">
    <source>
        <dbReference type="EMBL" id="OSL15358.1"/>
    </source>
</evidence>
<name>A0A1X3JKU0_ECOLX</name>
<accession>A0A1X3JKU0</accession>
<protein>
    <submittedName>
        <fullName evidence="1">Uncharacterized protein</fullName>
    </submittedName>
</protein>
<dbReference type="AlphaFoldDB" id="A0A1X3JKU0"/>
<proteinExistence type="predicted"/>
<sequence length="45" mass="5254">MNINFNTACLLLIKAVIINTAFYLKQHTKITIQYFILLSKKLIIK</sequence>
<gene>
    <name evidence="1" type="ORF">ECVG_03421</name>
</gene>
<dbReference type="EMBL" id="ADJB01000026">
    <property type="protein sequence ID" value="OSL15358.1"/>
    <property type="molecule type" value="Genomic_DNA"/>
</dbReference>
<evidence type="ECO:0000313" key="2">
    <source>
        <dbReference type="Proteomes" id="UP000193045"/>
    </source>
</evidence>
<comment type="caution">
    <text evidence="1">The sequence shown here is derived from an EMBL/GenBank/DDBJ whole genome shotgun (WGS) entry which is preliminary data.</text>
</comment>
<organism evidence="1 2">
    <name type="scientific">Escherichia coli H386</name>
    <dbReference type="NCBI Taxonomy" id="656397"/>
    <lineage>
        <taxon>Bacteria</taxon>
        <taxon>Pseudomonadati</taxon>
        <taxon>Pseudomonadota</taxon>
        <taxon>Gammaproteobacteria</taxon>
        <taxon>Enterobacterales</taxon>
        <taxon>Enterobacteriaceae</taxon>
        <taxon>Escherichia</taxon>
    </lineage>
</organism>
<reference evidence="1 2" key="1">
    <citation type="submission" date="2010-04" db="EMBL/GenBank/DDBJ databases">
        <title>The Genome Sequence of Escherichia coli H386.</title>
        <authorList>
            <consortium name="The Broad Institute Genome Sequencing Platform"/>
            <consortium name="The Broad Institute Genome Sequencing Center for Infectious Disease"/>
            <person name="Feldgarden M."/>
            <person name="Gordon D.M."/>
            <person name="Johnson J.R."/>
            <person name="Johnston B.D."/>
            <person name="Young S."/>
            <person name="Zeng Q."/>
            <person name="Koehrsen M."/>
            <person name="Alvarado L."/>
            <person name="Berlin A.M."/>
            <person name="Borenstein D."/>
            <person name="Chapman S.B."/>
            <person name="Chen Z."/>
            <person name="Engels R."/>
            <person name="Freedman E."/>
            <person name="Gellesch M."/>
            <person name="Goldberg J."/>
            <person name="Griggs A."/>
            <person name="Gujja S."/>
            <person name="Heilman E.R."/>
            <person name="Heiman D.I."/>
            <person name="Hepburn T.A."/>
            <person name="Howarth C."/>
            <person name="Jen D."/>
            <person name="Larson L."/>
            <person name="Mehta T."/>
            <person name="Park D."/>
            <person name="Pearson M."/>
            <person name="Richards J."/>
            <person name="Roberts A."/>
            <person name="Saif S."/>
            <person name="Shea T.D."/>
            <person name="Shenoy N."/>
            <person name="Sisk P."/>
            <person name="Stolte C."/>
            <person name="Sykes S.N."/>
            <person name="Walk T."/>
            <person name="White J."/>
            <person name="Yandava C."/>
            <person name="Haas B."/>
            <person name="Henn M.R."/>
            <person name="Nusbaum C."/>
            <person name="Birren B."/>
        </authorList>
    </citation>
    <scope>NUCLEOTIDE SEQUENCE [LARGE SCALE GENOMIC DNA]</scope>
    <source>
        <strain evidence="1 2">H386</strain>
    </source>
</reference>
<dbReference type="Proteomes" id="UP000193045">
    <property type="component" value="Unassembled WGS sequence"/>
</dbReference>